<evidence type="ECO:0000259" key="1">
    <source>
        <dbReference type="Pfam" id="PF09861"/>
    </source>
</evidence>
<protein>
    <recommendedName>
        <fullName evidence="1">LarA-like N-terminal domain-containing protein</fullName>
    </recommendedName>
</protein>
<proteinExistence type="predicted"/>
<dbReference type="Gene3D" id="3.40.50.11440">
    <property type="match status" value="1"/>
</dbReference>
<organism evidence="2 3">
    <name type="scientific">Novipirellula artificiosorum</name>
    <dbReference type="NCBI Taxonomy" id="2528016"/>
    <lineage>
        <taxon>Bacteria</taxon>
        <taxon>Pseudomonadati</taxon>
        <taxon>Planctomycetota</taxon>
        <taxon>Planctomycetia</taxon>
        <taxon>Pirellulales</taxon>
        <taxon>Pirellulaceae</taxon>
        <taxon>Novipirellula</taxon>
    </lineage>
</organism>
<dbReference type="EMBL" id="SJPV01000002">
    <property type="protein sequence ID" value="TWU41073.1"/>
    <property type="molecule type" value="Genomic_DNA"/>
</dbReference>
<dbReference type="AlphaFoldDB" id="A0A5C6DUN6"/>
<evidence type="ECO:0000313" key="3">
    <source>
        <dbReference type="Proteomes" id="UP000319143"/>
    </source>
</evidence>
<gene>
    <name evidence="2" type="ORF">Poly41_19100</name>
</gene>
<reference evidence="2 3" key="1">
    <citation type="submission" date="2019-02" db="EMBL/GenBank/DDBJ databases">
        <title>Deep-cultivation of Planctomycetes and their phenomic and genomic characterization uncovers novel biology.</title>
        <authorList>
            <person name="Wiegand S."/>
            <person name="Jogler M."/>
            <person name="Boedeker C."/>
            <person name="Pinto D."/>
            <person name="Vollmers J."/>
            <person name="Rivas-Marin E."/>
            <person name="Kohn T."/>
            <person name="Peeters S.H."/>
            <person name="Heuer A."/>
            <person name="Rast P."/>
            <person name="Oberbeckmann S."/>
            <person name="Bunk B."/>
            <person name="Jeske O."/>
            <person name="Meyerdierks A."/>
            <person name="Storesund J.E."/>
            <person name="Kallscheuer N."/>
            <person name="Luecker S."/>
            <person name="Lage O.M."/>
            <person name="Pohl T."/>
            <person name="Merkel B.J."/>
            <person name="Hornburger P."/>
            <person name="Mueller R.-W."/>
            <person name="Bruemmer F."/>
            <person name="Labrenz M."/>
            <person name="Spormann A.M."/>
            <person name="Op Den Camp H."/>
            <person name="Overmann J."/>
            <person name="Amann R."/>
            <person name="Jetten M.S.M."/>
            <person name="Mascher T."/>
            <person name="Medema M.H."/>
            <person name="Devos D.P."/>
            <person name="Kaster A.-K."/>
            <person name="Ovreas L."/>
            <person name="Rohde M."/>
            <person name="Galperin M.Y."/>
            <person name="Jogler C."/>
        </authorList>
    </citation>
    <scope>NUCLEOTIDE SEQUENCE [LARGE SCALE GENOMIC DNA]</scope>
    <source>
        <strain evidence="2 3">Poly41</strain>
    </source>
</reference>
<sequence>MSKAGLRDLPWFFPLRQSFESRPVDDVPRRVVGAIGKSCFASRLKRGQSVAIAVGSRGVAELQSVVAAVVDFVHAAGGKAKVVPAMGSHGGATAEGQTRLLASLGIEESTVGCPIDASMDTVIVDTNKSGLAIHFDRIASESDHLVMINRIKPHTRLSGRYESGLVKMLLIGLGNHRGAATYHQAFGDHDYCLDPLARDIVPRILDAMPISLGIGIVEDALGRVSHVEVVSPDRMLEVEPELLRMARSQMPMLPFNDVDLLIIDEIGKEISGTGMDTNVVGRKTNDRVAARDEYPKVRQIYVRGLTANTDGNATGIGMAEYCHRNVIESIDYAKTRVNCLTSAHPSAGAVPISFDCDRELLTACLSQSGLRNRKELRWLWIRSTLDLSEVMCSEAYWTAAEADARLVPLEIPAPLRFDSVGDLIVSNRIR</sequence>
<name>A0A5C6DUN6_9BACT</name>
<dbReference type="RefSeq" id="WP_146525567.1">
    <property type="nucleotide sequence ID" value="NZ_SJPV01000002.1"/>
</dbReference>
<accession>A0A5C6DUN6</accession>
<dbReference type="OrthoDB" id="9788398at2"/>
<evidence type="ECO:0000313" key="2">
    <source>
        <dbReference type="EMBL" id="TWU41073.1"/>
    </source>
</evidence>
<keyword evidence="3" id="KW-1185">Reference proteome</keyword>
<dbReference type="Pfam" id="PF09861">
    <property type="entry name" value="Lar_N"/>
    <property type="match status" value="1"/>
</dbReference>
<dbReference type="InterPro" id="IPR018657">
    <property type="entry name" value="LarA-like_N"/>
</dbReference>
<dbReference type="GO" id="GO:0050043">
    <property type="term" value="F:lactate racemase activity"/>
    <property type="evidence" value="ECO:0007669"/>
    <property type="project" value="InterPro"/>
</dbReference>
<feature type="domain" description="LarA-like N-terminal" evidence="1">
    <location>
        <begin position="35"/>
        <end position="187"/>
    </location>
</feature>
<comment type="caution">
    <text evidence="2">The sequence shown here is derived from an EMBL/GenBank/DDBJ whole genome shotgun (WGS) entry which is preliminary data.</text>
</comment>
<dbReference type="Proteomes" id="UP000319143">
    <property type="component" value="Unassembled WGS sequence"/>
</dbReference>